<dbReference type="AlphaFoldDB" id="A0A4Q6XSU0"/>
<protein>
    <submittedName>
        <fullName evidence="1">Uncharacterized protein</fullName>
    </submittedName>
</protein>
<reference evidence="1 2" key="1">
    <citation type="submission" date="2019-02" db="EMBL/GenBank/DDBJ databases">
        <authorList>
            <person name="Li Y."/>
        </authorList>
    </citation>
    <scope>NUCLEOTIDE SEQUENCE [LARGE SCALE GENOMIC DNA]</scope>
    <source>
        <strain evidence="1 2">3-7</strain>
    </source>
</reference>
<dbReference type="Proteomes" id="UP000292085">
    <property type="component" value="Unassembled WGS sequence"/>
</dbReference>
<dbReference type="RefSeq" id="WP_130160329.1">
    <property type="nucleotide sequence ID" value="NZ_SGIS01000065.1"/>
</dbReference>
<keyword evidence="2" id="KW-1185">Reference proteome</keyword>
<comment type="caution">
    <text evidence="1">The sequence shown here is derived from an EMBL/GenBank/DDBJ whole genome shotgun (WGS) entry which is preliminary data.</text>
</comment>
<evidence type="ECO:0000313" key="1">
    <source>
        <dbReference type="EMBL" id="RZF60544.1"/>
    </source>
</evidence>
<dbReference type="OrthoDB" id="8480214at2"/>
<organism evidence="1 2">
    <name type="scientific">Sphingomonas populi</name>
    <dbReference type="NCBI Taxonomy" id="2484750"/>
    <lineage>
        <taxon>Bacteria</taxon>
        <taxon>Pseudomonadati</taxon>
        <taxon>Pseudomonadota</taxon>
        <taxon>Alphaproteobacteria</taxon>
        <taxon>Sphingomonadales</taxon>
        <taxon>Sphingomonadaceae</taxon>
        <taxon>Sphingomonas</taxon>
    </lineage>
</organism>
<name>A0A4Q6XSU0_9SPHN</name>
<gene>
    <name evidence="1" type="ORF">EWE75_22595</name>
</gene>
<accession>A0A4Q6XSU0</accession>
<dbReference type="EMBL" id="SGIS01000065">
    <property type="protein sequence ID" value="RZF60544.1"/>
    <property type="molecule type" value="Genomic_DNA"/>
</dbReference>
<sequence length="132" mass="14500">MTDYSALQQHHNGPLSEEAINFLHEVRLKYRWTYKVLGERLGISGGFAHNILNKNGNITTSTVMPKIAAGVERLKGGDTTAASEGVEDVGADTMLEHVFNLRPGLKVTFMLPADLTEKEGEKLALFMRSLGN</sequence>
<proteinExistence type="predicted"/>
<evidence type="ECO:0000313" key="2">
    <source>
        <dbReference type="Proteomes" id="UP000292085"/>
    </source>
</evidence>